<accession>A0ABZ2N611</accession>
<organism evidence="1 2">
    <name type="scientific">Bacillus kandeliae</name>
    <dbReference type="NCBI Taxonomy" id="3129297"/>
    <lineage>
        <taxon>Bacteria</taxon>
        <taxon>Bacillati</taxon>
        <taxon>Bacillota</taxon>
        <taxon>Bacilli</taxon>
        <taxon>Bacillales</taxon>
        <taxon>Bacillaceae</taxon>
        <taxon>Bacillus</taxon>
    </lineage>
</organism>
<dbReference type="EMBL" id="CP147404">
    <property type="protein sequence ID" value="WXB93036.1"/>
    <property type="molecule type" value="Genomic_DNA"/>
</dbReference>
<dbReference type="RefSeq" id="WP_338752165.1">
    <property type="nucleotide sequence ID" value="NZ_CP147404.1"/>
</dbReference>
<evidence type="ECO:0000313" key="1">
    <source>
        <dbReference type="EMBL" id="WXB93036.1"/>
    </source>
</evidence>
<gene>
    <name evidence="1" type="ORF">WDJ61_17710</name>
</gene>
<dbReference type="Proteomes" id="UP001387364">
    <property type="component" value="Chromosome"/>
</dbReference>
<protein>
    <submittedName>
        <fullName evidence="1">Delta-aminolevulinic acid dehydratase</fullName>
    </submittedName>
</protein>
<proteinExistence type="predicted"/>
<name>A0ABZ2N611_9BACI</name>
<reference evidence="1 2" key="1">
    <citation type="submission" date="2024-02" db="EMBL/GenBank/DDBJ databases">
        <title>Seven novel Bacillus-like species.</title>
        <authorList>
            <person name="Liu G."/>
        </authorList>
    </citation>
    <scope>NUCLEOTIDE SEQUENCE [LARGE SCALE GENOMIC DNA]</scope>
    <source>
        <strain evidence="1 2">FJAT-52991</strain>
    </source>
</reference>
<sequence>MSKPELTVALVCGPDCDLDSNAIRSAIEYFGGRVITYWIGRPNDLIGVLTGEDLYPDTDYIILNFHGDEGQFVMPELEESVYENDEPKDDFGPSDIKRYAQLKDKIVLANGCTLGVPSLAQAFIDSGCQTYIGPDDSPYGNAALMFALRFFYEIIQNKKSVKEAFELAKTTDKEMSMYQLYERK</sequence>
<keyword evidence="2" id="KW-1185">Reference proteome</keyword>
<evidence type="ECO:0000313" key="2">
    <source>
        <dbReference type="Proteomes" id="UP001387364"/>
    </source>
</evidence>